<dbReference type="SUPFAM" id="SSF53756">
    <property type="entry name" value="UDP-Glycosyltransferase/glycogen phosphorylase"/>
    <property type="match status" value="1"/>
</dbReference>
<dbReference type="Gene3D" id="3.40.50.2000">
    <property type="entry name" value="Glycogen Phosphorylase B"/>
    <property type="match status" value="1"/>
</dbReference>
<keyword evidence="5" id="KW-1185">Reference proteome</keyword>
<reference evidence="4 5" key="1">
    <citation type="submission" date="2020-07" db="EMBL/GenBank/DDBJ databases">
        <title>Sequencing the genomes of 1000 actinobacteria strains.</title>
        <authorList>
            <person name="Klenk H.-P."/>
        </authorList>
    </citation>
    <scope>NUCLEOTIDE SEQUENCE [LARGE SCALE GENOMIC DNA]</scope>
    <source>
        <strain evidence="4 5">DSM 42178</strain>
    </source>
</reference>
<evidence type="ECO:0000256" key="2">
    <source>
        <dbReference type="ARBA" id="ARBA00022679"/>
    </source>
</evidence>
<gene>
    <name evidence="4" type="ORF">FHU37_005507</name>
</gene>
<accession>A0A853ADG1</accession>
<dbReference type="Pfam" id="PF00534">
    <property type="entry name" value="Glycos_transf_1"/>
    <property type="match status" value="1"/>
</dbReference>
<proteinExistence type="predicted"/>
<protein>
    <recommendedName>
        <fullName evidence="1">D-inositol 3-phosphate glycosyltransferase</fullName>
    </recommendedName>
</protein>
<comment type="caution">
    <text evidence="4">The sequence shown here is derived from an EMBL/GenBank/DDBJ whole genome shotgun (WGS) entry which is preliminary data.</text>
</comment>
<dbReference type="InterPro" id="IPR001296">
    <property type="entry name" value="Glyco_trans_1"/>
</dbReference>
<evidence type="ECO:0000313" key="4">
    <source>
        <dbReference type="EMBL" id="NYI08478.1"/>
    </source>
</evidence>
<dbReference type="PANTHER" id="PTHR12526:SF600">
    <property type="entry name" value="GLYCOSYL TRANSFERASE GROUP 1"/>
    <property type="match status" value="1"/>
</dbReference>
<organism evidence="4 5">
    <name type="scientific">Allostreptomyces psammosilenae</name>
    <dbReference type="NCBI Taxonomy" id="1892865"/>
    <lineage>
        <taxon>Bacteria</taxon>
        <taxon>Bacillati</taxon>
        <taxon>Actinomycetota</taxon>
        <taxon>Actinomycetes</taxon>
        <taxon>Kitasatosporales</taxon>
        <taxon>Streptomycetaceae</taxon>
        <taxon>Allostreptomyces</taxon>
    </lineage>
</organism>
<feature type="domain" description="Glycosyl transferase family 1" evidence="3">
    <location>
        <begin position="204"/>
        <end position="348"/>
    </location>
</feature>
<dbReference type="EMBL" id="JACBZD010000002">
    <property type="protein sequence ID" value="NYI08478.1"/>
    <property type="molecule type" value="Genomic_DNA"/>
</dbReference>
<dbReference type="GO" id="GO:0016757">
    <property type="term" value="F:glycosyltransferase activity"/>
    <property type="evidence" value="ECO:0007669"/>
    <property type="project" value="InterPro"/>
</dbReference>
<dbReference type="RefSeq" id="WP_218904803.1">
    <property type="nucleotide sequence ID" value="NZ_JACBZD010000002.1"/>
</dbReference>
<dbReference type="AlphaFoldDB" id="A0A853ADG1"/>
<evidence type="ECO:0000259" key="3">
    <source>
        <dbReference type="Pfam" id="PF00534"/>
    </source>
</evidence>
<dbReference type="PANTHER" id="PTHR12526">
    <property type="entry name" value="GLYCOSYLTRANSFERASE"/>
    <property type="match status" value="1"/>
</dbReference>
<keyword evidence="2 4" id="KW-0808">Transferase</keyword>
<name>A0A853ADG1_9ACTN</name>
<evidence type="ECO:0000256" key="1">
    <source>
        <dbReference type="ARBA" id="ARBA00021292"/>
    </source>
</evidence>
<evidence type="ECO:0000313" key="5">
    <source>
        <dbReference type="Proteomes" id="UP000567795"/>
    </source>
</evidence>
<dbReference type="Proteomes" id="UP000567795">
    <property type="component" value="Unassembled WGS sequence"/>
</dbReference>
<sequence>MPAAGTGGTSPGGPGAAGRVDVTVLSSGHHVADARLHRHCAALLRAGLRVEVLARGEVHDAPEGTVFRPLPGPTVTPGVLPALAVRGVRALSLPLLARGRVVLTLDPDLVPAARLRRALACGAGRRLVVDVHEDYAALLDDRPWATGAAGRLARWWARAATALSREADLTVVADDHVPPRTAARRLVVRNLPDWALLPAPPAEAPPPGPPRALYVGDVRASRGLFTMLRALERAPGWRLDVVGPVSAADEEELRRWTARSPAASRVCLHGRRPPRESWRLAERAWVGLSLLGDTPAFGRAVPSKVYDYLACGLPVLTTPLPRAAEVVTRAGCGRVVGSAEQAARLLERWGGGGAGRAEYRALRAAAVGWARRQRGPWTPYDELAAAVLSLLDRGGPAR</sequence>